<dbReference type="InterPro" id="IPR029058">
    <property type="entry name" value="AB_hydrolase_fold"/>
</dbReference>
<comment type="caution">
    <text evidence="1">The sequence shown here is derived from an EMBL/GenBank/DDBJ whole genome shotgun (WGS) entry which is preliminary data.</text>
</comment>
<gene>
    <name evidence="1" type="ORF">EOW65_03465</name>
</gene>
<reference evidence="1 2" key="1">
    <citation type="submission" date="2019-01" db="EMBL/GenBank/DDBJ databases">
        <title>Sinorhodobacter populi sp. nov. isolated from the symptomatic bark tissue of Populus euramericana canker.</title>
        <authorList>
            <person name="Xu G."/>
        </authorList>
    </citation>
    <scope>NUCLEOTIDE SEQUENCE [LARGE SCALE GENOMIC DNA]</scope>
    <source>
        <strain evidence="1 2">CCTCC AB2012026</strain>
    </source>
</reference>
<dbReference type="InterPro" id="IPR013783">
    <property type="entry name" value="Ig-like_fold"/>
</dbReference>
<sequence length="367" mass="39621">MTRPRDFPDAAPARQGLIDPALLDRLRQTVGAVTRPWWQGEVVSENGLIYGVNIGGSRPPLVWCFQGYVEFAAFADALGPDQPVYGMRSGHLVVETSAENHLHMALMCAAELHSLALAGPLFIGGNCQGALLAQKIAQLLMTSGRAVTLLIGLNPFLFEPYPGRAAFIFGRYDLTNPLHRFHDAEAVLRANLPHCTIDTLPSEHGKLFSGKILSLLSDLVRRRMDQASGTCPGSFPIWSLRADLAVPSRMAMTAGSLCTVPVTLRNTSDVIWAPTGESGLSVGNHWRHPDGGMVQWLDDQQPLNHPLPPGGSVDMDLLVRAPGTEGEYLLEVDVEHAGVMWLSELGGERATCRVSISRPGESAPSLG</sequence>
<dbReference type="OrthoDB" id="9778690at2"/>
<dbReference type="Gene3D" id="2.60.40.10">
    <property type="entry name" value="Immunoglobulins"/>
    <property type="match status" value="1"/>
</dbReference>
<evidence type="ECO:0000313" key="2">
    <source>
        <dbReference type="Proteomes" id="UP000286594"/>
    </source>
</evidence>
<dbReference type="RefSeq" id="WP_128147608.1">
    <property type="nucleotide sequence ID" value="NZ_SAVB01000003.1"/>
</dbReference>
<dbReference type="EMBL" id="SAVB01000003">
    <property type="protein sequence ID" value="RWR51922.1"/>
    <property type="molecule type" value="Genomic_DNA"/>
</dbReference>
<accession>A0A443LRW6</accession>
<evidence type="ECO:0000313" key="1">
    <source>
        <dbReference type="EMBL" id="RWR51922.1"/>
    </source>
</evidence>
<dbReference type="AlphaFoldDB" id="A0A443LRW6"/>
<dbReference type="SUPFAM" id="SSF53474">
    <property type="entry name" value="alpha/beta-Hydrolases"/>
    <property type="match status" value="1"/>
</dbReference>
<dbReference type="Proteomes" id="UP000286594">
    <property type="component" value="Unassembled WGS sequence"/>
</dbReference>
<organism evidence="1 2">
    <name type="scientific">Paenirhodobacter ferrireducens</name>
    <dbReference type="NCBI Taxonomy" id="1215032"/>
    <lineage>
        <taxon>Bacteria</taxon>
        <taxon>Pseudomonadati</taxon>
        <taxon>Pseudomonadota</taxon>
        <taxon>Alphaproteobacteria</taxon>
        <taxon>Rhodobacterales</taxon>
        <taxon>Rhodobacter group</taxon>
        <taxon>Paenirhodobacter</taxon>
    </lineage>
</organism>
<name>A0A443LRW6_9RHOB</name>
<keyword evidence="2" id="KW-1185">Reference proteome</keyword>
<dbReference type="Gene3D" id="3.40.50.1820">
    <property type="entry name" value="alpha/beta hydrolase"/>
    <property type="match status" value="1"/>
</dbReference>
<evidence type="ECO:0008006" key="3">
    <source>
        <dbReference type="Google" id="ProtNLM"/>
    </source>
</evidence>
<proteinExistence type="predicted"/>
<protein>
    <recommendedName>
        <fullName evidence="3">Thioesterase domain-containing protein</fullName>
    </recommendedName>
</protein>